<proteinExistence type="predicted"/>
<evidence type="ECO:0000256" key="2">
    <source>
        <dbReference type="ARBA" id="ARBA00022612"/>
    </source>
</evidence>
<evidence type="ECO:0000256" key="4">
    <source>
        <dbReference type="SAM" id="Phobius"/>
    </source>
</evidence>
<evidence type="ECO:0000256" key="3">
    <source>
        <dbReference type="SAM" id="Coils"/>
    </source>
</evidence>
<sequence>MARVELNVVALGDFTSLSSQIKNFQVQIAQLQKNLAGVGVSASVAKELNAITAAAKQTILSTGQFTASTVKMTNETEKFGQSLVNGKLKLSEYYNIIKMRSSEAVTQMKALAVEQTKLQNSMIISDPTKPGLLSVFTPTQIDKVAHATKIAANEANLYAIAVNKGSQSLINWGKNTQWAGRQLTVGMSVPLMLFGSQATQVFKDVNEQITRLQKVYGSGLEQPTQQALDSIKKLTLGLATELASTMGIAVKDTTAMAADLAATGLQGVDLMNATREAMRLQKLGEMDQQSALQTTISLQNVYKLNTQQLSGAIDFLNAVENQTSTSLQDLAGAIPKVGPIVQQLGGSFKDTAIMMVAMKEAGVPAAQSANAIKSALASLINPTKAAKDAFGAYNINIASIAKKTNGNPVQMIMMLQNALKGLSPLVQSQLIEKMFGKFQQARIQALITNLGAANSQTKTAFDLMNANSQQLAAVANQEMKTATESASGKYKRAMETFKADLIPVGEKILDLGTKLLNFGNNIAKIFGGLPGPVKTVMGALAIGVALAGPIIMLTGLVGNFVGYLMKGLFNLKQLATGGKTLGQLLTPELIAAQNASQLFGAGIADDVASVELLIKAIADLTVSIAGMNEAMSMSTGAGRLTTNGSWVQPGIPFPPVPGSQKVAPSDNVPALLSEGEAVIPAAQAKKYGPFIRQMIQGTLPGFSQGVESYSPGGTPQYRSSGGSRAINQMVIAKNEQLVAAQEAVKLGTHLAHAAGVIQTTSDAGKAFLANNEGLARLEKIFPGSVQILSKLVGPLSKDINVRMKEGDLATGKGRGSGVSPQELVNGLRSQGPMRYLEGATSGGLTREEIADPSIKKHLMLFDSTLEKKIEALDKQLLWDKDYNDVVRQTIEEFKVMGGSAARVAETLDIASQTPGGYRTSYGSTGARSAIQILQEKYGAEQRGTSIYLDGSNVGQVKNSKSKGTQTPAGLSFNAYAPKAEVAAYIQSLRAETLAALQSFKAEMQKEGVSIAEFFGEGFNMGMVDSIPGLRAVVDKFALTTPEEIMRVLEMASPSRLARRLGEWFGLGWNKGIQDEIPQAALSAEELANASVAPLAKIGVLGRVKELAGTTAGKFGGMAAMMTLPMLSGYLPQSVGGVNVSGAVSTGVNAASMGGMAAMMTPETGLMGLSATGVGAAVAGIVVAISAASVALKKMAEDTRVANNVMKMSFSVGSVATSYFKTQVDNLANFDFSTVLANVKNHADSIGKNKAAVDELTAAYINSKDQIVNDFINKVKESKGKDMDKLMIDRFNTLLASGLTPDKAKQDILATMNAAGKDNLAKTEVLSSLPNYGKNSAAQGFTGALTSAAKVNYSDLSIIEKLFSGEATGAVAQGYADKRVGTEMSNLAKQLPSTIKQVIDGLDKNVKGSINNSTAAYQSMMNVLKESSPTMAKYLDQQHKNGTNTIELFKAVSLLNAGIVKTPEALDKILKKAGALDALFNSTEAQSYTGAPPTGFHYDSNGKLVPDTGNGTPTTFTGTTAQKAAKTALDARIKSENAILKQLRDQLSTQQKQTAEIKRQNDFAQQTFDLNNQMKTAFISGNYLQAAGFKQQISSSSVDFNRGTQEFVMQSKIDTIQARADMFSQALSDLTTAISDSKSTLTKDVISASKSAVLKGSDVSASSVPNNGTITQNFVINGGDVNAVHKTVTAATKAATGKNVGTNFKAKVTK</sequence>
<reference evidence="6" key="1">
    <citation type="submission" date="2020-05" db="EMBL/GenBank/DDBJ databases">
        <authorList>
            <person name="Chiriac C."/>
            <person name="Salcher M."/>
            <person name="Ghai R."/>
            <person name="Kavagutti S V."/>
        </authorList>
    </citation>
    <scope>NUCLEOTIDE SEQUENCE</scope>
</reference>
<dbReference type="PANTHER" id="PTHR37813:SF1">
    <property type="entry name" value="FELS-2 PROPHAGE PROTEIN"/>
    <property type="match status" value="1"/>
</dbReference>
<evidence type="ECO:0000256" key="1">
    <source>
        <dbReference type="ARBA" id="ARBA00022465"/>
    </source>
</evidence>
<evidence type="ECO:0000313" key="6">
    <source>
        <dbReference type="EMBL" id="CAB5218152.1"/>
    </source>
</evidence>
<feature type="coiled-coil region" evidence="3">
    <location>
        <begin position="1525"/>
        <end position="1559"/>
    </location>
</feature>
<keyword evidence="2" id="KW-1188">Viral release from host cell</keyword>
<accession>A0A6J7WN83</accession>
<name>A0A6J7WN83_9CAUD</name>
<keyword evidence="1" id="KW-1245">Viral tail assembly</keyword>
<evidence type="ECO:0000259" key="5">
    <source>
        <dbReference type="Pfam" id="PF10145"/>
    </source>
</evidence>
<dbReference type="InterPro" id="IPR010090">
    <property type="entry name" value="Phage_tape_meas"/>
</dbReference>
<gene>
    <name evidence="6" type="ORF">UFOVP204_34</name>
</gene>
<organism evidence="6">
    <name type="scientific">uncultured Caudovirales phage</name>
    <dbReference type="NCBI Taxonomy" id="2100421"/>
    <lineage>
        <taxon>Viruses</taxon>
        <taxon>Duplodnaviria</taxon>
        <taxon>Heunggongvirae</taxon>
        <taxon>Uroviricota</taxon>
        <taxon>Caudoviricetes</taxon>
        <taxon>Peduoviridae</taxon>
        <taxon>Maltschvirus</taxon>
        <taxon>Maltschvirus maltsch</taxon>
    </lineage>
</organism>
<feature type="domain" description="Phage tail tape measure protein" evidence="5">
    <location>
        <begin position="239"/>
        <end position="436"/>
    </location>
</feature>
<keyword evidence="4" id="KW-1133">Transmembrane helix</keyword>
<dbReference type="GO" id="GO:0098003">
    <property type="term" value="P:viral tail assembly"/>
    <property type="evidence" value="ECO:0007669"/>
    <property type="project" value="UniProtKB-KW"/>
</dbReference>
<keyword evidence="4" id="KW-0812">Transmembrane</keyword>
<dbReference type="PANTHER" id="PTHR37813">
    <property type="entry name" value="FELS-2 PROPHAGE PROTEIN"/>
    <property type="match status" value="1"/>
</dbReference>
<dbReference type="NCBIfam" id="TIGR01760">
    <property type="entry name" value="tape_meas_TP901"/>
    <property type="match status" value="1"/>
</dbReference>
<dbReference type="EMBL" id="LR798257">
    <property type="protein sequence ID" value="CAB5218152.1"/>
    <property type="molecule type" value="Genomic_DNA"/>
</dbReference>
<feature type="transmembrane region" description="Helical" evidence="4">
    <location>
        <begin position="539"/>
        <end position="564"/>
    </location>
</feature>
<keyword evidence="3" id="KW-0175">Coiled coil</keyword>
<keyword evidence="4" id="KW-0472">Membrane</keyword>
<feature type="transmembrane region" description="Helical" evidence="4">
    <location>
        <begin position="1165"/>
        <end position="1191"/>
    </location>
</feature>
<protein>
    <submittedName>
        <fullName evidence="6">Phage tail tape measure protein</fullName>
    </submittedName>
</protein>
<dbReference type="Pfam" id="PF10145">
    <property type="entry name" value="PhageMin_Tail"/>
    <property type="match status" value="1"/>
</dbReference>